<dbReference type="GO" id="GO:0098796">
    <property type="term" value="C:membrane protein complex"/>
    <property type="evidence" value="ECO:0007669"/>
    <property type="project" value="UniProtKB-ARBA"/>
</dbReference>
<dbReference type="GO" id="GO:0005524">
    <property type="term" value="F:ATP binding"/>
    <property type="evidence" value="ECO:0007669"/>
    <property type="project" value="UniProtKB-KW"/>
</dbReference>
<evidence type="ECO:0000256" key="3">
    <source>
        <dbReference type="ARBA" id="ARBA00022741"/>
    </source>
</evidence>
<proteinExistence type="inferred from homology"/>
<dbReference type="AlphaFoldDB" id="A0A7H0H987"/>
<evidence type="ECO:0000256" key="5">
    <source>
        <dbReference type="SAM" id="MobiDB-lite"/>
    </source>
</evidence>
<dbReference type="FunFam" id="3.40.50.300:FF:000032">
    <property type="entry name" value="Export ABC transporter ATP-binding protein"/>
    <property type="match status" value="1"/>
</dbReference>
<gene>
    <name evidence="7" type="ORF">H9L22_07385</name>
</gene>
<name>A0A7H0H987_9ACTN</name>
<dbReference type="PROSITE" id="PS50893">
    <property type="entry name" value="ABC_TRANSPORTER_2"/>
    <property type="match status" value="1"/>
</dbReference>
<dbReference type="Pfam" id="PF00005">
    <property type="entry name" value="ABC_tran"/>
    <property type="match status" value="1"/>
</dbReference>
<evidence type="ECO:0000256" key="2">
    <source>
        <dbReference type="ARBA" id="ARBA00022448"/>
    </source>
</evidence>
<protein>
    <submittedName>
        <fullName evidence="7">ABC transporter ATP-binding protein</fullName>
    </submittedName>
</protein>
<comment type="similarity">
    <text evidence="1">Belongs to the ABC transporter superfamily.</text>
</comment>
<dbReference type="EMBL" id="CP060789">
    <property type="protein sequence ID" value="QNP57103.1"/>
    <property type="molecule type" value="Genomic_DNA"/>
</dbReference>
<dbReference type="SMART" id="SM00382">
    <property type="entry name" value="AAA"/>
    <property type="match status" value="1"/>
</dbReference>
<dbReference type="PROSITE" id="PS00211">
    <property type="entry name" value="ABC_TRANSPORTER_1"/>
    <property type="match status" value="1"/>
</dbReference>
<dbReference type="InterPro" id="IPR003593">
    <property type="entry name" value="AAA+_ATPase"/>
</dbReference>
<dbReference type="GO" id="GO:0016887">
    <property type="term" value="F:ATP hydrolysis activity"/>
    <property type="evidence" value="ECO:0007669"/>
    <property type="project" value="InterPro"/>
</dbReference>
<dbReference type="GO" id="GO:0022857">
    <property type="term" value="F:transmembrane transporter activity"/>
    <property type="evidence" value="ECO:0007669"/>
    <property type="project" value="UniProtKB-ARBA"/>
</dbReference>
<sequence>MKGGRPVTTTPPASTAPSTAVQPAASVPPAEGPLVETRGLSKLFRVGSSRIAALNNVDLTVPRGSFTAIVGTSGSGKSTLLNMLAGLEKPTAGEVYVAGQPLHRFSEAQLVAYRRQQVGFIFQSFNLLPTLTALDNVALPLSFQGMPKARRRARARAVLTQLGLGQHLHHKPTQLSGGQQQRVGIARALAVNPTIVFADEPTGNLDSRTAERILTLFRNVIARYNQTWIMVTHDQHIASFADTVVSIGDGRITGIHTNTTPEPGARS</sequence>
<dbReference type="InterPro" id="IPR017871">
    <property type="entry name" value="ABC_transporter-like_CS"/>
</dbReference>
<dbReference type="PANTHER" id="PTHR42798">
    <property type="entry name" value="LIPOPROTEIN-RELEASING SYSTEM ATP-BINDING PROTEIN LOLD"/>
    <property type="match status" value="1"/>
</dbReference>
<keyword evidence="4 7" id="KW-0067">ATP-binding</keyword>
<reference evidence="7 8" key="1">
    <citation type="submission" date="2020-08" db="EMBL/GenBank/DDBJ databases">
        <title>Genome sequence of Tessaracoccus defluvii JCM 17540T.</title>
        <authorList>
            <person name="Hyun D.-W."/>
            <person name="Bae J.-W."/>
        </authorList>
    </citation>
    <scope>NUCLEOTIDE SEQUENCE [LARGE SCALE GENOMIC DNA]</scope>
    <source>
        <strain evidence="7 8">JCM 17540</strain>
    </source>
</reference>
<feature type="compositionally biased region" description="Low complexity" evidence="5">
    <location>
        <begin position="1"/>
        <end position="29"/>
    </location>
</feature>
<accession>A0A7H0H987</accession>
<evidence type="ECO:0000313" key="8">
    <source>
        <dbReference type="Proteomes" id="UP000516117"/>
    </source>
</evidence>
<organism evidence="7 8">
    <name type="scientific">Tessaracoccus defluvii</name>
    <dbReference type="NCBI Taxonomy" id="1285901"/>
    <lineage>
        <taxon>Bacteria</taxon>
        <taxon>Bacillati</taxon>
        <taxon>Actinomycetota</taxon>
        <taxon>Actinomycetes</taxon>
        <taxon>Propionibacteriales</taxon>
        <taxon>Propionibacteriaceae</taxon>
        <taxon>Tessaracoccus</taxon>
    </lineage>
</organism>
<keyword evidence="3" id="KW-0547">Nucleotide-binding</keyword>
<dbReference type="CDD" id="cd03255">
    <property type="entry name" value="ABC_MJ0796_LolCDE_FtsE"/>
    <property type="match status" value="1"/>
</dbReference>
<keyword evidence="2" id="KW-0813">Transport</keyword>
<feature type="domain" description="ABC transporter" evidence="6">
    <location>
        <begin position="35"/>
        <end position="267"/>
    </location>
</feature>
<dbReference type="Gene3D" id="3.40.50.300">
    <property type="entry name" value="P-loop containing nucleotide triphosphate hydrolases"/>
    <property type="match status" value="1"/>
</dbReference>
<dbReference type="InterPro" id="IPR027417">
    <property type="entry name" value="P-loop_NTPase"/>
</dbReference>
<dbReference type="Proteomes" id="UP000516117">
    <property type="component" value="Chromosome"/>
</dbReference>
<dbReference type="KEGG" id="tdf:H9L22_07385"/>
<evidence type="ECO:0000256" key="1">
    <source>
        <dbReference type="ARBA" id="ARBA00005417"/>
    </source>
</evidence>
<evidence type="ECO:0000313" key="7">
    <source>
        <dbReference type="EMBL" id="QNP57103.1"/>
    </source>
</evidence>
<evidence type="ECO:0000259" key="6">
    <source>
        <dbReference type="PROSITE" id="PS50893"/>
    </source>
</evidence>
<keyword evidence="8" id="KW-1185">Reference proteome</keyword>
<evidence type="ECO:0000256" key="4">
    <source>
        <dbReference type="ARBA" id="ARBA00022840"/>
    </source>
</evidence>
<dbReference type="InterPro" id="IPR003439">
    <property type="entry name" value="ABC_transporter-like_ATP-bd"/>
</dbReference>
<dbReference type="InterPro" id="IPR017911">
    <property type="entry name" value="MacB-like_ATP-bd"/>
</dbReference>
<dbReference type="SUPFAM" id="SSF52540">
    <property type="entry name" value="P-loop containing nucleoside triphosphate hydrolases"/>
    <property type="match status" value="1"/>
</dbReference>
<dbReference type="PANTHER" id="PTHR42798:SF2">
    <property type="entry name" value="ABC TRANSPORTER ATP-BINDING PROTEIN MG467-RELATED"/>
    <property type="match status" value="1"/>
</dbReference>
<feature type="region of interest" description="Disordered" evidence="5">
    <location>
        <begin position="1"/>
        <end position="33"/>
    </location>
</feature>